<dbReference type="Proteomes" id="UP001148018">
    <property type="component" value="Unassembled WGS sequence"/>
</dbReference>
<feature type="compositionally biased region" description="Polar residues" evidence="1">
    <location>
        <begin position="56"/>
        <end position="65"/>
    </location>
</feature>
<name>A0A9Q0DRY5_9TELE</name>
<keyword evidence="3" id="KW-1185">Reference proteome</keyword>
<proteinExistence type="predicted"/>
<accession>A0A9Q0DRY5</accession>
<reference evidence="2" key="1">
    <citation type="submission" date="2022-07" db="EMBL/GenBank/DDBJ databases">
        <title>Chromosome-level genome of Muraenolepis orangiensis.</title>
        <authorList>
            <person name="Kim J."/>
        </authorList>
    </citation>
    <scope>NUCLEOTIDE SEQUENCE</scope>
    <source>
        <strain evidence="2">KU_S4_2022</strain>
        <tissue evidence="2">Muscle</tissue>
    </source>
</reference>
<protein>
    <submittedName>
        <fullName evidence="2">Uncharacterized protein</fullName>
    </submittedName>
</protein>
<evidence type="ECO:0000313" key="3">
    <source>
        <dbReference type="Proteomes" id="UP001148018"/>
    </source>
</evidence>
<feature type="compositionally biased region" description="Basic and acidic residues" evidence="1">
    <location>
        <begin position="81"/>
        <end position="106"/>
    </location>
</feature>
<sequence length="133" mass="14869">MRDPRQLPLLPSASQSPEARWKHIIAIRDDTNPVGSLDGSLKDGTHTHPNPKGWTRQDQGRTIQDQAGPGPGGTRASQGRTRQDQRRTRQDQCRTRQDQDQAKSRQDQVTMGHIVWLPVFPVMKAAASVTVDE</sequence>
<organism evidence="2 3">
    <name type="scientific">Muraenolepis orangiensis</name>
    <name type="common">Patagonian moray cod</name>
    <dbReference type="NCBI Taxonomy" id="630683"/>
    <lineage>
        <taxon>Eukaryota</taxon>
        <taxon>Metazoa</taxon>
        <taxon>Chordata</taxon>
        <taxon>Craniata</taxon>
        <taxon>Vertebrata</taxon>
        <taxon>Euteleostomi</taxon>
        <taxon>Actinopterygii</taxon>
        <taxon>Neopterygii</taxon>
        <taxon>Teleostei</taxon>
        <taxon>Neoteleostei</taxon>
        <taxon>Acanthomorphata</taxon>
        <taxon>Zeiogadaria</taxon>
        <taxon>Gadariae</taxon>
        <taxon>Gadiformes</taxon>
        <taxon>Muraenolepidoidei</taxon>
        <taxon>Muraenolepididae</taxon>
        <taxon>Muraenolepis</taxon>
    </lineage>
</organism>
<comment type="caution">
    <text evidence="2">The sequence shown here is derived from an EMBL/GenBank/DDBJ whole genome shotgun (WGS) entry which is preliminary data.</text>
</comment>
<gene>
    <name evidence="2" type="ORF">NHX12_006660</name>
</gene>
<dbReference type="AlphaFoldDB" id="A0A9Q0DRY5"/>
<feature type="region of interest" description="Disordered" evidence="1">
    <location>
        <begin position="27"/>
        <end position="110"/>
    </location>
</feature>
<evidence type="ECO:0000256" key="1">
    <source>
        <dbReference type="SAM" id="MobiDB-lite"/>
    </source>
</evidence>
<dbReference type="EMBL" id="JANIIK010000113">
    <property type="protein sequence ID" value="KAJ3591527.1"/>
    <property type="molecule type" value="Genomic_DNA"/>
</dbReference>
<evidence type="ECO:0000313" key="2">
    <source>
        <dbReference type="EMBL" id="KAJ3591527.1"/>
    </source>
</evidence>